<protein>
    <submittedName>
        <fullName evidence="2">Uncharacterized protein</fullName>
    </submittedName>
</protein>
<dbReference type="AlphaFoldDB" id="A0AAD7CY99"/>
<reference evidence="2" key="1">
    <citation type="submission" date="2023-03" db="EMBL/GenBank/DDBJ databases">
        <title>Massive genome expansion in bonnet fungi (Mycena s.s.) driven by repeated elements and novel gene families across ecological guilds.</title>
        <authorList>
            <consortium name="Lawrence Berkeley National Laboratory"/>
            <person name="Harder C.B."/>
            <person name="Miyauchi S."/>
            <person name="Viragh M."/>
            <person name="Kuo A."/>
            <person name="Thoen E."/>
            <person name="Andreopoulos B."/>
            <person name="Lu D."/>
            <person name="Skrede I."/>
            <person name="Drula E."/>
            <person name="Henrissat B."/>
            <person name="Morin E."/>
            <person name="Kohler A."/>
            <person name="Barry K."/>
            <person name="LaButti K."/>
            <person name="Morin E."/>
            <person name="Salamov A."/>
            <person name="Lipzen A."/>
            <person name="Mereny Z."/>
            <person name="Hegedus B."/>
            <person name="Baldrian P."/>
            <person name="Stursova M."/>
            <person name="Weitz H."/>
            <person name="Taylor A."/>
            <person name="Grigoriev I.V."/>
            <person name="Nagy L.G."/>
            <person name="Martin F."/>
            <person name="Kauserud H."/>
        </authorList>
    </citation>
    <scope>NUCLEOTIDE SEQUENCE</scope>
    <source>
        <strain evidence="2">CBHHK067</strain>
    </source>
</reference>
<accession>A0AAD7CY99</accession>
<evidence type="ECO:0000256" key="1">
    <source>
        <dbReference type="SAM" id="SignalP"/>
    </source>
</evidence>
<feature type="signal peptide" evidence="1">
    <location>
        <begin position="1"/>
        <end position="23"/>
    </location>
</feature>
<gene>
    <name evidence="2" type="ORF">B0H17DRAFT_906204</name>
</gene>
<evidence type="ECO:0000313" key="2">
    <source>
        <dbReference type="EMBL" id="KAJ7669156.1"/>
    </source>
</evidence>
<sequence length="53" mass="5367">TATGDGKAAIFAVLMIIFLEVAGNPTAYPGFISHKKPVGIVIAPTKGLSGNIV</sequence>
<dbReference type="Proteomes" id="UP001221757">
    <property type="component" value="Unassembled WGS sequence"/>
</dbReference>
<comment type="caution">
    <text evidence="2">The sequence shown here is derived from an EMBL/GenBank/DDBJ whole genome shotgun (WGS) entry which is preliminary data.</text>
</comment>
<name>A0AAD7CY99_MYCRO</name>
<feature type="non-terminal residue" evidence="2">
    <location>
        <position position="1"/>
    </location>
</feature>
<evidence type="ECO:0000313" key="3">
    <source>
        <dbReference type="Proteomes" id="UP001221757"/>
    </source>
</evidence>
<feature type="chain" id="PRO_5042146450" evidence="1">
    <location>
        <begin position="24"/>
        <end position="53"/>
    </location>
</feature>
<keyword evidence="3" id="KW-1185">Reference proteome</keyword>
<keyword evidence="1" id="KW-0732">Signal</keyword>
<feature type="non-terminal residue" evidence="2">
    <location>
        <position position="53"/>
    </location>
</feature>
<organism evidence="2 3">
    <name type="scientific">Mycena rosella</name>
    <name type="common">Pink bonnet</name>
    <name type="synonym">Agaricus rosellus</name>
    <dbReference type="NCBI Taxonomy" id="1033263"/>
    <lineage>
        <taxon>Eukaryota</taxon>
        <taxon>Fungi</taxon>
        <taxon>Dikarya</taxon>
        <taxon>Basidiomycota</taxon>
        <taxon>Agaricomycotina</taxon>
        <taxon>Agaricomycetes</taxon>
        <taxon>Agaricomycetidae</taxon>
        <taxon>Agaricales</taxon>
        <taxon>Marasmiineae</taxon>
        <taxon>Mycenaceae</taxon>
        <taxon>Mycena</taxon>
    </lineage>
</organism>
<proteinExistence type="predicted"/>
<dbReference type="EMBL" id="JARKIE010000188">
    <property type="protein sequence ID" value="KAJ7669156.1"/>
    <property type="molecule type" value="Genomic_DNA"/>
</dbReference>